<name>A0ACB8RFX8_9AGAM</name>
<sequence>SGAITALVVSVVHGQDLEHDLSSIARAVVNEGIEDHLDALTLVPLLIPSAREGSDQLLETIGQHCSAKEIVIAVQESTERVGGIVDEDQADEGHVSLAMQVARIMALYASGELPTLSVLNTPLHASAAIPRLKVRIPPSEKLQTIFPELEETLSSAAAQASVHEGRTLVSNASHLVQKTAAWASENGGADSHELPKCNVLLTSFLDTTLEACAGKIASSVDQRTFEACFPRFVYRSAVRPDWEEGAKAVLSALEASDALGRTFDVLHSQPTIASLVLLAHSSPPNRPTLAGLISIFPLIMTSLQSNAALDSSLAILLQVLCGPSAGSPKAEVSADILIPLATVFPALCSAHPEPATRHLTFRLFGQLLRLTPPPLRLQILADLLSPAEDAFPQMRTAAVGLVKDAVLEALAVSPDATKTSALASVFGSPLLLQSIGRFVFRSDPADLFSSQPSMDEFQDSPEPARLAECLGFYYVLLLRDTDNRTGIRDPSSIRSIEASFLGPLRLMLRGWLEDDAVSRMYDLHDILPLASLQTSVERIDAALEGISA</sequence>
<comment type="caution">
    <text evidence="1">The sequence shown here is derived from an EMBL/GenBank/DDBJ whole genome shotgun (WGS) entry which is preliminary data.</text>
</comment>
<accession>A0ACB8RFX8</accession>
<evidence type="ECO:0000313" key="2">
    <source>
        <dbReference type="Proteomes" id="UP000814033"/>
    </source>
</evidence>
<protein>
    <submittedName>
        <fullName evidence="1">Uncharacterized protein</fullName>
    </submittedName>
</protein>
<feature type="non-terminal residue" evidence="1">
    <location>
        <position position="1"/>
    </location>
</feature>
<reference evidence="1" key="2">
    <citation type="journal article" date="2022" name="New Phytol.">
        <title>Evolutionary transition to the ectomycorrhizal habit in the genomes of a hyperdiverse lineage of mushroom-forming fungi.</title>
        <authorList>
            <person name="Looney B."/>
            <person name="Miyauchi S."/>
            <person name="Morin E."/>
            <person name="Drula E."/>
            <person name="Courty P.E."/>
            <person name="Kohler A."/>
            <person name="Kuo A."/>
            <person name="LaButti K."/>
            <person name="Pangilinan J."/>
            <person name="Lipzen A."/>
            <person name="Riley R."/>
            <person name="Andreopoulos W."/>
            <person name="He G."/>
            <person name="Johnson J."/>
            <person name="Nolan M."/>
            <person name="Tritt A."/>
            <person name="Barry K.W."/>
            <person name="Grigoriev I.V."/>
            <person name="Nagy L.G."/>
            <person name="Hibbett D."/>
            <person name="Henrissat B."/>
            <person name="Matheny P.B."/>
            <person name="Labbe J."/>
            <person name="Martin F.M."/>
        </authorList>
    </citation>
    <scope>NUCLEOTIDE SEQUENCE</scope>
    <source>
        <strain evidence="1">FP105234-sp</strain>
    </source>
</reference>
<proteinExistence type="predicted"/>
<evidence type="ECO:0000313" key="1">
    <source>
        <dbReference type="EMBL" id="KAI0042820.1"/>
    </source>
</evidence>
<reference evidence="1" key="1">
    <citation type="submission" date="2021-02" db="EMBL/GenBank/DDBJ databases">
        <authorList>
            <consortium name="DOE Joint Genome Institute"/>
            <person name="Ahrendt S."/>
            <person name="Looney B.P."/>
            <person name="Miyauchi S."/>
            <person name="Morin E."/>
            <person name="Drula E."/>
            <person name="Courty P.E."/>
            <person name="Chicoki N."/>
            <person name="Fauchery L."/>
            <person name="Kohler A."/>
            <person name="Kuo A."/>
            <person name="Labutti K."/>
            <person name="Pangilinan J."/>
            <person name="Lipzen A."/>
            <person name="Riley R."/>
            <person name="Andreopoulos W."/>
            <person name="He G."/>
            <person name="Johnson J."/>
            <person name="Barry K.W."/>
            <person name="Grigoriev I.V."/>
            <person name="Nagy L."/>
            <person name="Hibbett D."/>
            <person name="Henrissat B."/>
            <person name="Matheny P.B."/>
            <person name="Labbe J."/>
            <person name="Martin F."/>
        </authorList>
    </citation>
    <scope>NUCLEOTIDE SEQUENCE</scope>
    <source>
        <strain evidence="1">FP105234-sp</strain>
    </source>
</reference>
<dbReference type="Proteomes" id="UP000814033">
    <property type="component" value="Unassembled WGS sequence"/>
</dbReference>
<keyword evidence="2" id="KW-1185">Reference proteome</keyword>
<dbReference type="EMBL" id="MU276046">
    <property type="protein sequence ID" value="KAI0042820.1"/>
    <property type="molecule type" value="Genomic_DNA"/>
</dbReference>
<gene>
    <name evidence="1" type="ORF">FA95DRAFT_1499530</name>
</gene>
<organism evidence="1 2">
    <name type="scientific">Auriscalpium vulgare</name>
    <dbReference type="NCBI Taxonomy" id="40419"/>
    <lineage>
        <taxon>Eukaryota</taxon>
        <taxon>Fungi</taxon>
        <taxon>Dikarya</taxon>
        <taxon>Basidiomycota</taxon>
        <taxon>Agaricomycotina</taxon>
        <taxon>Agaricomycetes</taxon>
        <taxon>Russulales</taxon>
        <taxon>Auriscalpiaceae</taxon>
        <taxon>Auriscalpium</taxon>
    </lineage>
</organism>